<dbReference type="InterPro" id="IPR004331">
    <property type="entry name" value="SPX_dom"/>
</dbReference>
<dbReference type="InterPro" id="IPR057506">
    <property type="entry name" value="C2_GPCPD1"/>
</dbReference>
<evidence type="ECO:0000256" key="2">
    <source>
        <dbReference type="ARBA" id="ARBA00023043"/>
    </source>
</evidence>
<name>A0A2N3NI78_9PEZI</name>
<dbReference type="InterPro" id="IPR002110">
    <property type="entry name" value="Ankyrin_rpt"/>
</dbReference>
<organism evidence="6 7">
    <name type="scientific">Lomentospora prolificans</name>
    <dbReference type="NCBI Taxonomy" id="41688"/>
    <lineage>
        <taxon>Eukaryota</taxon>
        <taxon>Fungi</taxon>
        <taxon>Dikarya</taxon>
        <taxon>Ascomycota</taxon>
        <taxon>Pezizomycotina</taxon>
        <taxon>Sordariomycetes</taxon>
        <taxon>Hypocreomycetidae</taxon>
        <taxon>Microascales</taxon>
        <taxon>Microascaceae</taxon>
        <taxon>Lomentospora</taxon>
    </lineage>
</organism>
<dbReference type="Pfam" id="PF03105">
    <property type="entry name" value="SPX"/>
    <property type="match status" value="1"/>
</dbReference>
<dbReference type="PROSITE" id="PS50088">
    <property type="entry name" value="ANK_REPEAT"/>
    <property type="match status" value="3"/>
</dbReference>
<reference evidence="6 7" key="1">
    <citation type="journal article" date="2017" name="G3 (Bethesda)">
        <title>First Draft Genome Sequence of the Pathogenic Fungus Lomentospora prolificans (Formerly Scedosporium prolificans).</title>
        <authorList>
            <person name="Luo R."/>
            <person name="Zimin A."/>
            <person name="Workman R."/>
            <person name="Fan Y."/>
            <person name="Pertea G."/>
            <person name="Grossman N."/>
            <person name="Wear M.P."/>
            <person name="Jia B."/>
            <person name="Miller H."/>
            <person name="Casadevall A."/>
            <person name="Timp W."/>
            <person name="Zhang S.X."/>
            <person name="Salzberg S.L."/>
        </authorList>
    </citation>
    <scope>NUCLEOTIDE SEQUENCE [LARGE SCALE GENOMIC DNA]</scope>
    <source>
        <strain evidence="6 7">JHH-5317</strain>
    </source>
</reference>
<dbReference type="VEuPathDB" id="FungiDB:jhhlp_001445"/>
<dbReference type="GO" id="GO:0006629">
    <property type="term" value="P:lipid metabolic process"/>
    <property type="evidence" value="ECO:0007669"/>
    <property type="project" value="InterPro"/>
</dbReference>
<sequence length="1016" mass="112105">MPFGKHIQKRQLEVPEYAASFVNYKALKKLIKKLSATPTLSTLNDFQRPSTPLDPQAALQANKATFFFQLERELEKVNAFYLQKEAELKVRLKTLLDKKKALQSRPPGNARRSAKFAALEEGFQQFATDLNKLQQFVEVNGTAFSKILKKWDKTSKSKTKELYLSRAVEVQPFFNPIVISELSDQATTSLQELGAWAEGDHVGLDTRQEHVVTSQHIPGADDGDVDFILLDTTVTGNVESLKDLLTRMKAASDESGSDGIPLGDRVTRTFLAAIHEAPENTLSILLESGLVDIQSEDDINERNCLHQAAIYGKPFVLMYGLSKGVSAIRTDVYGRVPLHYASMHGWLDMLDALLEGVANSQTLDLKDHDNFTPLLHAIIHDRFECVSRLISKSARLDAASETDHVPLNLACERGSLRVVELLLESGVKIVPDAEGLYPQHLVARSVRTPKLLGLLKQYGANLDQIDKLYGWTPLVHAASEGNVPCLEALLEAGADPHIVDEKGLPAVYYAAWEGHLACMKLLTPYNQRARASPLMRQPTQQFSGPLGNSSGPGPMALDPDAIPALELPPPIIPLRRYGHNFLDTKTVVQLSFDEIDEPAMIFFHDGKYPAARLTISSKVSDLIPKNIMLPFQEDTRLVSFQVDNLDTFTLDFDVFPTYGAKVIGKTVALPSTFRASSSGPCSLPLFDPRLRAIGQISFSTQVIKPFQGQTLEITDFETYWKATSQFEENTSTFVTGSSLTGDYVRLYVQHTCDGTPVLWPSWTIPCGTLDAPICRLTLEQFNTLASDSPARRLVSTLSSRKLDEIADVHRILATAGIRLVDALPLIPHGMHVNIHVLYPTEEDEKRWSLGPVLDLNSFADSILSIVFDHARAQRAHSADVVRSMVFSSYNASLCTALNWKQPNFPVFLCNELGREESMPAPNVIQSSGRGSTSVKEAVRIATSNNLMGLICCSRLLDMVPALIDSIKSQGLALVMDMSGSHSIPSPFADPFPRLPDGVDGVLKSHGVLRFTESIDI</sequence>
<dbReference type="FunCoup" id="A0A2N3NI78">
    <property type="interactions" value="156"/>
</dbReference>
<dbReference type="InParanoid" id="A0A2N3NI78"/>
<keyword evidence="2 3" id="KW-0040">ANK repeat</keyword>
<dbReference type="OrthoDB" id="1577640at2759"/>
<evidence type="ECO:0000259" key="4">
    <source>
        <dbReference type="PROSITE" id="PS51382"/>
    </source>
</evidence>
<dbReference type="InterPro" id="IPR030395">
    <property type="entry name" value="GP_PDE_dom"/>
</dbReference>
<dbReference type="STRING" id="41688.A0A2N3NI78"/>
<keyword evidence="1" id="KW-0677">Repeat</keyword>
<proteinExistence type="predicted"/>
<dbReference type="GO" id="GO:0008081">
    <property type="term" value="F:phosphoric diester hydrolase activity"/>
    <property type="evidence" value="ECO:0007669"/>
    <property type="project" value="InterPro"/>
</dbReference>
<evidence type="ECO:0000259" key="5">
    <source>
        <dbReference type="PROSITE" id="PS51704"/>
    </source>
</evidence>
<dbReference type="Pfam" id="PF12796">
    <property type="entry name" value="Ank_2"/>
    <property type="match status" value="3"/>
</dbReference>
<dbReference type="InterPro" id="IPR036770">
    <property type="entry name" value="Ankyrin_rpt-contain_sf"/>
</dbReference>
<feature type="domain" description="GP-PDE" evidence="5">
    <location>
        <begin position="713"/>
        <end position="1016"/>
    </location>
</feature>
<dbReference type="Proteomes" id="UP000233524">
    <property type="component" value="Unassembled WGS sequence"/>
</dbReference>
<evidence type="ECO:0000313" key="7">
    <source>
        <dbReference type="Proteomes" id="UP000233524"/>
    </source>
</evidence>
<gene>
    <name evidence="6" type="ORF">jhhlp_001445</name>
</gene>
<dbReference type="PROSITE" id="PS50297">
    <property type="entry name" value="ANK_REP_REGION"/>
    <property type="match status" value="3"/>
</dbReference>
<feature type="domain" description="SPX" evidence="4">
    <location>
        <begin position="1"/>
        <end position="165"/>
    </location>
</feature>
<dbReference type="AlphaFoldDB" id="A0A2N3NI78"/>
<dbReference type="Pfam" id="PF25329">
    <property type="entry name" value="C2_GDE1"/>
    <property type="match status" value="1"/>
</dbReference>
<evidence type="ECO:0000256" key="3">
    <source>
        <dbReference type="PROSITE-ProRule" id="PRU00023"/>
    </source>
</evidence>
<dbReference type="PANTHER" id="PTHR24198">
    <property type="entry name" value="ANKYRIN REPEAT AND PROTEIN KINASE DOMAIN-CONTAINING PROTEIN"/>
    <property type="match status" value="1"/>
</dbReference>
<evidence type="ECO:0008006" key="8">
    <source>
        <dbReference type="Google" id="ProtNLM"/>
    </source>
</evidence>
<accession>A0A2N3NI78</accession>
<keyword evidence="7" id="KW-1185">Reference proteome</keyword>
<evidence type="ECO:0000256" key="1">
    <source>
        <dbReference type="ARBA" id="ARBA00022737"/>
    </source>
</evidence>
<comment type="caution">
    <text evidence="6">The sequence shown here is derived from an EMBL/GenBank/DDBJ whole genome shotgun (WGS) entry which is preliminary data.</text>
</comment>
<protein>
    <recommendedName>
        <fullName evidence="8">Ankyrin repeat protein nuc-2</fullName>
    </recommendedName>
</protein>
<dbReference type="PROSITE" id="PS51704">
    <property type="entry name" value="GP_PDE"/>
    <property type="match status" value="1"/>
</dbReference>
<dbReference type="Gene3D" id="1.25.40.20">
    <property type="entry name" value="Ankyrin repeat-containing domain"/>
    <property type="match status" value="1"/>
</dbReference>
<dbReference type="PROSITE" id="PS51382">
    <property type="entry name" value="SPX"/>
    <property type="match status" value="1"/>
</dbReference>
<dbReference type="Gene3D" id="3.20.20.190">
    <property type="entry name" value="Phosphatidylinositol (PI) phosphodiesterase"/>
    <property type="match status" value="1"/>
</dbReference>
<dbReference type="SUPFAM" id="SSF48403">
    <property type="entry name" value="Ankyrin repeat"/>
    <property type="match status" value="1"/>
</dbReference>
<dbReference type="InterPro" id="IPR017946">
    <property type="entry name" value="PLC-like_Pdiesterase_TIM-brl"/>
</dbReference>
<feature type="repeat" description="ANK" evidence="3">
    <location>
        <begin position="333"/>
        <end position="365"/>
    </location>
</feature>
<dbReference type="EMBL" id="NLAX01000004">
    <property type="protein sequence ID" value="PKS12147.1"/>
    <property type="molecule type" value="Genomic_DNA"/>
</dbReference>
<dbReference type="CDD" id="cd14483">
    <property type="entry name" value="SPX_PHO81_NUC-2_like"/>
    <property type="match status" value="1"/>
</dbReference>
<dbReference type="PANTHER" id="PTHR24198:SF165">
    <property type="entry name" value="ANKYRIN REPEAT-CONTAINING PROTEIN-RELATED"/>
    <property type="match status" value="1"/>
</dbReference>
<dbReference type="SUPFAM" id="SSF51695">
    <property type="entry name" value="PLC-like phosphodiesterases"/>
    <property type="match status" value="1"/>
</dbReference>
<dbReference type="SMART" id="SM00248">
    <property type="entry name" value="ANK"/>
    <property type="match status" value="7"/>
</dbReference>
<feature type="repeat" description="ANK" evidence="3">
    <location>
        <begin position="469"/>
        <end position="501"/>
    </location>
</feature>
<evidence type="ECO:0000313" key="6">
    <source>
        <dbReference type="EMBL" id="PKS12147.1"/>
    </source>
</evidence>
<feature type="repeat" description="ANK" evidence="3">
    <location>
        <begin position="402"/>
        <end position="429"/>
    </location>
</feature>